<evidence type="ECO:0000313" key="2">
    <source>
        <dbReference type="Proteomes" id="UP001159363"/>
    </source>
</evidence>
<proteinExistence type="predicted"/>
<dbReference type="Gene3D" id="3.30.420.10">
    <property type="entry name" value="Ribonuclease H-like superfamily/Ribonuclease H"/>
    <property type="match status" value="1"/>
</dbReference>
<protein>
    <submittedName>
        <fullName evidence="1">Uncharacterized protein</fullName>
    </submittedName>
</protein>
<evidence type="ECO:0000313" key="1">
    <source>
        <dbReference type="EMBL" id="KAJ8875218.1"/>
    </source>
</evidence>
<dbReference type="InterPro" id="IPR036397">
    <property type="entry name" value="RNaseH_sf"/>
</dbReference>
<gene>
    <name evidence="1" type="ORF">PR048_023113</name>
</gene>
<name>A0ABQ9GT66_9NEOP</name>
<dbReference type="EMBL" id="JARBHB010000009">
    <property type="protein sequence ID" value="KAJ8875218.1"/>
    <property type="molecule type" value="Genomic_DNA"/>
</dbReference>
<reference evidence="1 2" key="1">
    <citation type="submission" date="2023-02" db="EMBL/GenBank/DDBJ databases">
        <title>LHISI_Scaffold_Assembly.</title>
        <authorList>
            <person name="Stuart O.P."/>
            <person name="Cleave R."/>
            <person name="Magrath M.J.L."/>
            <person name="Mikheyev A.S."/>
        </authorList>
    </citation>
    <scope>NUCLEOTIDE SEQUENCE [LARGE SCALE GENOMIC DNA]</scope>
    <source>
        <strain evidence="1">Daus_M_001</strain>
        <tissue evidence="1">Leg muscle</tissue>
    </source>
</reference>
<keyword evidence="2" id="KW-1185">Reference proteome</keyword>
<dbReference type="Proteomes" id="UP001159363">
    <property type="component" value="Chromosome 8"/>
</dbReference>
<dbReference type="PANTHER" id="PTHR47326:SF1">
    <property type="entry name" value="HTH PSQ-TYPE DOMAIN-CONTAINING PROTEIN"/>
    <property type="match status" value="1"/>
</dbReference>
<sequence length="210" mass="24426">MMWSLAMVTSCSATKPALQQRLIQRYFIFHLDDAPPHWHLAVRGYLNETLQQRWIGHRADGDHSQALHHWPPKSPYLTPYVKNQVFRPPLPANIDNLKTRITDAIQTITLDMLTRVWNEFEYRVDVSFGPLVALMEADYKYARASMIMKANTNGWDTIQESLVQMFYNPPRVCCWAGAIRYGEQISGNLRFNCFLQMPQCLDLTFKIETS</sequence>
<dbReference type="PANTHER" id="PTHR47326">
    <property type="entry name" value="TRANSPOSABLE ELEMENT TC3 TRANSPOSASE-LIKE PROTEIN"/>
    <property type="match status" value="1"/>
</dbReference>
<comment type="caution">
    <text evidence="1">The sequence shown here is derived from an EMBL/GenBank/DDBJ whole genome shotgun (WGS) entry which is preliminary data.</text>
</comment>
<accession>A0ABQ9GT66</accession>
<organism evidence="1 2">
    <name type="scientific">Dryococelus australis</name>
    <dbReference type="NCBI Taxonomy" id="614101"/>
    <lineage>
        <taxon>Eukaryota</taxon>
        <taxon>Metazoa</taxon>
        <taxon>Ecdysozoa</taxon>
        <taxon>Arthropoda</taxon>
        <taxon>Hexapoda</taxon>
        <taxon>Insecta</taxon>
        <taxon>Pterygota</taxon>
        <taxon>Neoptera</taxon>
        <taxon>Polyneoptera</taxon>
        <taxon>Phasmatodea</taxon>
        <taxon>Verophasmatodea</taxon>
        <taxon>Anareolatae</taxon>
        <taxon>Phasmatidae</taxon>
        <taxon>Eurycanthinae</taxon>
        <taxon>Dryococelus</taxon>
    </lineage>
</organism>